<name>A0A514CKT2_9BACT</name>
<gene>
    <name evidence="1" type="ORF">FKX85_15865</name>
</gene>
<dbReference type="AlphaFoldDB" id="A0A514CKT2"/>
<dbReference type="Proteomes" id="UP000316614">
    <property type="component" value="Chromosome"/>
</dbReference>
<proteinExistence type="predicted"/>
<accession>A0A514CKT2</accession>
<dbReference type="RefSeq" id="WP_141615670.1">
    <property type="nucleotide sequence ID" value="NZ_CP041253.1"/>
</dbReference>
<dbReference type="KEGG" id="echi:FKX85_15865"/>
<dbReference type="OrthoDB" id="1442826at2"/>
<dbReference type="EMBL" id="CP041253">
    <property type="protein sequence ID" value="QDH80436.1"/>
    <property type="molecule type" value="Genomic_DNA"/>
</dbReference>
<keyword evidence="2" id="KW-1185">Reference proteome</keyword>
<evidence type="ECO:0000313" key="1">
    <source>
        <dbReference type="EMBL" id="QDH80436.1"/>
    </source>
</evidence>
<sequence>MTKTKNDHERPKRTSEFYRPYSSYHRRSENLFPVHEHTDSESEVFYFYYQGLDWKSELGSSLRDWVMAEDQWVWNLEN</sequence>
<reference evidence="1 2" key="1">
    <citation type="submission" date="2019-06" db="EMBL/GenBank/DDBJ databases">
        <title>Echinicola alkalisoli sp. nov. isolated from saline soil.</title>
        <authorList>
            <person name="Sun J.-Q."/>
            <person name="Xu L."/>
        </authorList>
    </citation>
    <scope>NUCLEOTIDE SEQUENCE [LARGE SCALE GENOMIC DNA]</scope>
    <source>
        <strain evidence="1 2">LN3S3</strain>
    </source>
</reference>
<evidence type="ECO:0000313" key="2">
    <source>
        <dbReference type="Proteomes" id="UP000316614"/>
    </source>
</evidence>
<organism evidence="1 2">
    <name type="scientific">Echinicola soli</name>
    <dbReference type="NCBI Taxonomy" id="2591634"/>
    <lineage>
        <taxon>Bacteria</taxon>
        <taxon>Pseudomonadati</taxon>
        <taxon>Bacteroidota</taxon>
        <taxon>Cytophagia</taxon>
        <taxon>Cytophagales</taxon>
        <taxon>Cyclobacteriaceae</taxon>
        <taxon>Echinicola</taxon>
    </lineage>
</organism>
<protein>
    <submittedName>
        <fullName evidence="1">Uncharacterized protein</fullName>
    </submittedName>
</protein>